<dbReference type="Proteomes" id="UP000332487">
    <property type="component" value="Unassembled WGS sequence"/>
</dbReference>
<reference evidence="1 2" key="1">
    <citation type="journal article" date="2009" name="Genome Biol.">
        <title>Community-wide analysis of microbial genome sequence signatures.</title>
        <authorList>
            <person name="Dick G.J."/>
            <person name="Andersson A.F."/>
            <person name="Baker B.J."/>
            <person name="Simmons S.L."/>
            <person name="Thomas B.C."/>
            <person name="Yelton A.P."/>
            <person name="Banfield J.F."/>
        </authorList>
    </citation>
    <scope>NUCLEOTIDE SEQUENCE [LARGE SCALE GENOMIC DNA]</scope>
    <source>
        <strain evidence="1">ARMAN-2</strain>
    </source>
</reference>
<reference evidence="1 2" key="2">
    <citation type="journal article" date="2010" name="Proc. Natl. Acad. Sci. U.S.A.">
        <title>Enigmatic, ultrasmall, uncultivated Archaea.</title>
        <authorList>
            <person name="Baker B.J."/>
            <person name="Comolli L.R."/>
            <person name="Dick G.J."/>
            <person name="Hauser L.J."/>
            <person name="Hyatt D."/>
            <person name="Dill B.D."/>
            <person name="Land M.L."/>
            <person name="Verberkmoes N.C."/>
            <person name="Hettich R.L."/>
            <person name="Banfield J.F."/>
        </authorList>
    </citation>
    <scope>NUCLEOTIDE SEQUENCE [LARGE SCALE GENOMIC DNA]</scope>
    <source>
        <strain evidence="1">ARMAN-2</strain>
    </source>
</reference>
<keyword evidence="2" id="KW-1185">Reference proteome</keyword>
<name>C7DGC2_MICA2</name>
<evidence type="ECO:0000313" key="1">
    <source>
        <dbReference type="EMBL" id="EET90450.1"/>
    </source>
</evidence>
<accession>C7DGC2</accession>
<dbReference type="AlphaFoldDB" id="C7DGC2"/>
<organism evidence="1 2">
    <name type="scientific">Candidatus Micrarchaeum acidiphilum ARMAN-2</name>
    <dbReference type="NCBI Taxonomy" id="425595"/>
    <lineage>
        <taxon>Archaea</taxon>
        <taxon>Candidatus Micrarchaeota</taxon>
        <taxon>Candidatus Micrarchaeia</taxon>
        <taxon>Candidatus Micrarchaeales</taxon>
        <taxon>Candidatus Micrarchaeaceae</taxon>
        <taxon>Candidatus Micrarchaeum</taxon>
    </lineage>
</organism>
<dbReference type="EMBL" id="GG697237">
    <property type="protein sequence ID" value="EET90450.1"/>
    <property type="molecule type" value="Genomic_DNA"/>
</dbReference>
<evidence type="ECO:0000313" key="2">
    <source>
        <dbReference type="Proteomes" id="UP000332487"/>
    </source>
</evidence>
<proteinExistence type="predicted"/>
<sequence length="290" mass="32996">MASAYDKILNPIFKKYGLPDWLRPFLIGYIKSDPINAARRALSFIDVKRKKGEVTPQYVRLPNGITFKMENVVHLLSLFLYGTMEFARISEGWAQSSDHSNPEYLQHFTSVAEIQMKHARAIKNLLDGLGHKPAEPTKEMREVFSYLETLQEWSDRIVAGDMLLRYSYGVSFGMPFYKAFYPVLPEYMRTFGKAFKEGFPEIKRGEELAAGIIASTEDQAHMLNLSEEFLARIVASINSEMKIAKASKITNEAELLKTIAVVYPLHSLEEAGIRLDMKAELSKILKMASR</sequence>
<protein>
    <submittedName>
        <fullName evidence="1">Uncharacterized protein</fullName>
    </submittedName>
</protein>
<gene>
    <name evidence="1" type="ORF">UNLARM2_0126</name>
</gene>